<organism evidence="1 2">
    <name type="scientific">Cichorium intybus</name>
    <name type="common">Chicory</name>
    <dbReference type="NCBI Taxonomy" id="13427"/>
    <lineage>
        <taxon>Eukaryota</taxon>
        <taxon>Viridiplantae</taxon>
        <taxon>Streptophyta</taxon>
        <taxon>Embryophyta</taxon>
        <taxon>Tracheophyta</taxon>
        <taxon>Spermatophyta</taxon>
        <taxon>Magnoliopsida</taxon>
        <taxon>eudicotyledons</taxon>
        <taxon>Gunneridae</taxon>
        <taxon>Pentapetalae</taxon>
        <taxon>asterids</taxon>
        <taxon>campanulids</taxon>
        <taxon>Asterales</taxon>
        <taxon>Asteraceae</taxon>
        <taxon>Cichorioideae</taxon>
        <taxon>Cichorieae</taxon>
        <taxon>Cichoriinae</taxon>
        <taxon>Cichorium</taxon>
    </lineage>
</organism>
<evidence type="ECO:0000313" key="1">
    <source>
        <dbReference type="EMBL" id="KAI3790581.1"/>
    </source>
</evidence>
<reference evidence="2" key="1">
    <citation type="journal article" date="2022" name="Mol. Ecol. Resour.">
        <title>The genomes of chicory, endive, great burdock and yacon provide insights into Asteraceae palaeo-polyploidization history and plant inulin production.</title>
        <authorList>
            <person name="Fan W."/>
            <person name="Wang S."/>
            <person name="Wang H."/>
            <person name="Wang A."/>
            <person name="Jiang F."/>
            <person name="Liu H."/>
            <person name="Zhao H."/>
            <person name="Xu D."/>
            <person name="Zhang Y."/>
        </authorList>
    </citation>
    <scope>NUCLEOTIDE SEQUENCE [LARGE SCALE GENOMIC DNA]</scope>
    <source>
        <strain evidence="2">cv. Punajuju</strain>
    </source>
</reference>
<accession>A0ACB9H4Z0</accession>
<protein>
    <submittedName>
        <fullName evidence="1">Uncharacterized protein</fullName>
    </submittedName>
</protein>
<dbReference type="EMBL" id="CM042009">
    <property type="protein sequence ID" value="KAI3790581.1"/>
    <property type="molecule type" value="Genomic_DNA"/>
</dbReference>
<gene>
    <name evidence="1" type="ORF">L2E82_03722</name>
</gene>
<sequence>MYSSNMRMDSHGSMDIDSWISERPQSDLAMSYGSGGQPPSIGDVRQIDVSRSSGSNQMYSDGQPPSVNDVRRREPSQSESSCNQYEGPDTHEVEQMVSCSPPDETSAPSLGQESSAANSQQVNIGSVNDGNTHPNSTEENTEEESSHFERKKRPKTSPV</sequence>
<proteinExistence type="predicted"/>
<dbReference type="Proteomes" id="UP001055811">
    <property type="component" value="Linkage Group LG01"/>
</dbReference>
<reference evidence="1 2" key="2">
    <citation type="journal article" date="2022" name="Mol. Ecol. Resour.">
        <title>The genomes of chicory, endive, great burdock and yacon provide insights into Asteraceae paleo-polyploidization history and plant inulin production.</title>
        <authorList>
            <person name="Fan W."/>
            <person name="Wang S."/>
            <person name="Wang H."/>
            <person name="Wang A."/>
            <person name="Jiang F."/>
            <person name="Liu H."/>
            <person name="Zhao H."/>
            <person name="Xu D."/>
            <person name="Zhang Y."/>
        </authorList>
    </citation>
    <scope>NUCLEOTIDE SEQUENCE [LARGE SCALE GENOMIC DNA]</scope>
    <source>
        <strain evidence="2">cv. Punajuju</strain>
        <tissue evidence="1">Leaves</tissue>
    </source>
</reference>
<comment type="caution">
    <text evidence="1">The sequence shown here is derived from an EMBL/GenBank/DDBJ whole genome shotgun (WGS) entry which is preliminary data.</text>
</comment>
<evidence type="ECO:0000313" key="2">
    <source>
        <dbReference type="Proteomes" id="UP001055811"/>
    </source>
</evidence>
<name>A0ACB9H4Z0_CICIN</name>
<keyword evidence="2" id="KW-1185">Reference proteome</keyword>